<gene>
    <name evidence="1" type="ORF">GCM10007362_30670</name>
</gene>
<name>A0ABQ1ZWM6_9BACL</name>
<dbReference type="EMBL" id="BMDD01000004">
    <property type="protein sequence ID" value="GGH81213.1"/>
    <property type="molecule type" value="Genomic_DNA"/>
</dbReference>
<reference evidence="2" key="1">
    <citation type="journal article" date="2019" name="Int. J. Syst. Evol. Microbiol.">
        <title>The Global Catalogue of Microorganisms (GCM) 10K type strain sequencing project: providing services to taxonomists for standard genome sequencing and annotation.</title>
        <authorList>
            <consortium name="The Broad Institute Genomics Platform"/>
            <consortium name="The Broad Institute Genome Sequencing Center for Infectious Disease"/>
            <person name="Wu L."/>
            <person name="Ma J."/>
        </authorList>
    </citation>
    <scope>NUCLEOTIDE SEQUENCE [LARGE SCALE GENOMIC DNA]</scope>
    <source>
        <strain evidence="2">CCM 8702</strain>
    </source>
</reference>
<keyword evidence="2" id="KW-1185">Reference proteome</keyword>
<evidence type="ECO:0000313" key="1">
    <source>
        <dbReference type="EMBL" id="GGH81213.1"/>
    </source>
</evidence>
<proteinExistence type="predicted"/>
<dbReference type="RefSeq" id="WP_172245118.1">
    <property type="nucleotide sequence ID" value="NZ_BMDD01000004.1"/>
</dbReference>
<evidence type="ECO:0008006" key="3">
    <source>
        <dbReference type="Google" id="ProtNLM"/>
    </source>
</evidence>
<organism evidence="1 2">
    <name type="scientific">Saccharibacillus endophyticus</name>
    <dbReference type="NCBI Taxonomy" id="2060666"/>
    <lineage>
        <taxon>Bacteria</taxon>
        <taxon>Bacillati</taxon>
        <taxon>Bacillota</taxon>
        <taxon>Bacilli</taxon>
        <taxon>Bacillales</taxon>
        <taxon>Paenibacillaceae</taxon>
        <taxon>Saccharibacillus</taxon>
    </lineage>
</organism>
<accession>A0ABQ1ZWM6</accession>
<evidence type="ECO:0000313" key="2">
    <source>
        <dbReference type="Proteomes" id="UP000605427"/>
    </source>
</evidence>
<sequence>MIEQIGMGGRVQLQKNWTADDLRNLAAEPSLRIVQYSESEVPGARLLKLLNEELFAVRPDVKLRIYGFHGQNAKLSVLTALPFVEKLSVDCSSKVEGLEHLGRLENLHELVLDVFELDSFDAFHGVTSRLTRIGLGKTRSKKPDLSVLRRFHGLKRLELHGHKKGIETIRELQSLEELYVHGIPLEELGFLSELPGLASLSIGQGKAESLEWLDGLPGLKKLRILSAKKLVELHVLTHLKQLERLEIIDQPLLKTLPDLKNLQALQLVVCNNVGLEDLDWILTAPKLNQLAFREVKTLEPSAFEQLIAARRPDKLSVAMAKGSKHKEVQAILEREGLFERQAWWIKSGF</sequence>
<dbReference type="InterPro" id="IPR032675">
    <property type="entry name" value="LRR_dom_sf"/>
</dbReference>
<dbReference type="SUPFAM" id="SSF52058">
    <property type="entry name" value="L domain-like"/>
    <property type="match status" value="1"/>
</dbReference>
<comment type="caution">
    <text evidence="1">The sequence shown here is derived from an EMBL/GenBank/DDBJ whole genome shotgun (WGS) entry which is preliminary data.</text>
</comment>
<protein>
    <recommendedName>
        <fullName evidence="3">Leucine-rich repeat domain-containing protein</fullName>
    </recommendedName>
</protein>
<dbReference type="Proteomes" id="UP000605427">
    <property type="component" value="Unassembled WGS sequence"/>
</dbReference>
<dbReference type="Gene3D" id="3.80.10.10">
    <property type="entry name" value="Ribonuclease Inhibitor"/>
    <property type="match status" value="1"/>
</dbReference>